<reference evidence="2" key="1">
    <citation type="submission" date="2022-11" db="UniProtKB">
        <authorList>
            <consortium name="WormBaseParasite"/>
        </authorList>
    </citation>
    <scope>IDENTIFICATION</scope>
</reference>
<dbReference type="WBParaSite" id="ES5_v2.g425.t1">
    <property type="protein sequence ID" value="ES5_v2.g425.t1"/>
    <property type="gene ID" value="ES5_v2.g425"/>
</dbReference>
<evidence type="ECO:0000313" key="1">
    <source>
        <dbReference type="Proteomes" id="UP000887579"/>
    </source>
</evidence>
<organism evidence="1 2">
    <name type="scientific">Panagrolaimus sp. ES5</name>
    <dbReference type="NCBI Taxonomy" id="591445"/>
    <lineage>
        <taxon>Eukaryota</taxon>
        <taxon>Metazoa</taxon>
        <taxon>Ecdysozoa</taxon>
        <taxon>Nematoda</taxon>
        <taxon>Chromadorea</taxon>
        <taxon>Rhabditida</taxon>
        <taxon>Tylenchina</taxon>
        <taxon>Panagrolaimomorpha</taxon>
        <taxon>Panagrolaimoidea</taxon>
        <taxon>Panagrolaimidae</taxon>
        <taxon>Panagrolaimus</taxon>
    </lineage>
</organism>
<name>A0AC34GN69_9BILA</name>
<protein>
    <submittedName>
        <fullName evidence="2">MYND-type domain-containing protein</fullName>
    </submittedName>
</protein>
<accession>A0AC34GN69</accession>
<evidence type="ECO:0000313" key="2">
    <source>
        <dbReference type="WBParaSite" id="ES5_v2.g425.t1"/>
    </source>
</evidence>
<proteinExistence type="predicted"/>
<sequence>MSDFFLQNHYDSKSKSDSRSVDKYEKTLNSFSSDRLNVLESQEKKQKKPEGNSSVTKSSTLSLHIAAYEKDVESSAAFDADNHIVSNESLTKNSNCNKTWKGVKQLFTSSSQMDFFEIPRQQNQKKVSNKPEVMQFKASQKLHNPNEQKSKVEMQKEKDKKKMEKLKEETEKVFKAGEYRKAVNLNNDMLIRFCNIMNKPQKAELFSNRSAAYLMLKDEDSIELAKNDANLTIKNWPSWWKGYFCLGRVQAELKEWNEAEKSFEKALAKNPKSKETQDELNAVKVQITNIHRYDKIDSPDFLSEKFQNFIFEDMFEKRDPMNYDEFGKCIEEAAKKGSFTAQRHMKMWKNLDDAIIAFEKDDFAEVVAALSRAIHLDHQIFKIPDFMKPFIEDRIRSHRNDLDTAVHPNSLRLLYCYAVALCQQEGQPPECIKALDKFLAVAPKDNDKVPACHYRKAMFYNYHKDIPNFLASFEAGLAAEKEQLPCFLPYFFKAKTLMEKLYMIEKQKATNLGTSSSKKSAAEHSNPRLEQFKLDLPRKILLRKNRETFTFVIKQIEEKYIDLESVLPLQIPNLPYTKNLKKIMLKDMDPTKDKIYDGFILEGKILDWAIVMTGITNIFEDENGDVQRLAVYNWPLKKSAIKTAGINKFNVSKAIKDFYPNSKVSIINPYMRLIKNGSIVIQVESPAFIKIDKTSTDNKCHCCGKEGKILPCSGCMMAKYCSKECQKHDWIEFNHKEICKHLKMFSKMK</sequence>
<dbReference type="Proteomes" id="UP000887579">
    <property type="component" value="Unplaced"/>
</dbReference>